<dbReference type="Gene3D" id="3.30.2140.20">
    <property type="match status" value="1"/>
</dbReference>
<dbReference type="PANTHER" id="PTHR11786:SF0">
    <property type="entry name" value="ARYLAMINE N-ACETYLTRANSFERASE 4-RELATED"/>
    <property type="match status" value="1"/>
</dbReference>
<sequence length="341" mass="38238">MSVPEQSALLSDTELSLYLARIGMPNISRDPTFETLKAIVLHHGTSVTWESVNIHYPNPTEREKRASAIAAGVPWEPIKIKPDDVFDWIVRQERGHYCFGMNLLVKRVLRTLGFRVTDLVARISNPAQPLTSLTHRTLRVWDLPETPGGKGKHWVVDLGFGLSPLAPVALGTGDDPWQGPFDPVWIPGTTMGWRLRKGVVGVAHNAAPPSDADTLEQGVYLQAWHGEKHGWSDCYFIQPSTRYTDGDFAISNYYISTHPDSPFLKGLMIVKSQLLESTEPNTFHIRRSSYTHGELVVHDYTTGERSVSKIEDVLGADRTREAKQKYELKVLAETFQIKGLE</sequence>
<evidence type="ECO:0000313" key="2">
    <source>
        <dbReference type="EMBL" id="KXS21741.1"/>
    </source>
</evidence>
<dbReference type="Pfam" id="PF00797">
    <property type="entry name" value="Acetyltransf_2"/>
    <property type="match status" value="1"/>
</dbReference>
<proteinExistence type="inferred from homology"/>
<evidence type="ECO:0000256" key="1">
    <source>
        <dbReference type="ARBA" id="ARBA00006547"/>
    </source>
</evidence>
<dbReference type="OrthoDB" id="2141616at2759"/>
<gene>
    <name evidence="2" type="ORF">M427DRAFT_277617</name>
</gene>
<dbReference type="PANTHER" id="PTHR11786">
    <property type="entry name" value="N-HYDROXYARYLAMINE O-ACETYLTRANSFERASE"/>
    <property type="match status" value="1"/>
</dbReference>
<organism evidence="2 3">
    <name type="scientific">Gonapodya prolifera (strain JEL478)</name>
    <name type="common">Monoblepharis prolifera</name>
    <dbReference type="NCBI Taxonomy" id="1344416"/>
    <lineage>
        <taxon>Eukaryota</taxon>
        <taxon>Fungi</taxon>
        <taxon>Fungi incertae sedis</taxon>
        <taxon>Chytridiomycota</taxon>
        <taxon>Chytridiomycota incertae sedis</taxon>
        <taxon>Monoblepharidomycetes</taxon>
        <taxon>Monoblepharidales</taxon>
        <taxon>Gonapodyaceae</taxon>
        <taxon>Gonapodya</taxon>
    </lineage>
</organism>
<dbReference type="InterPro" id="IPR053710">
    <property type="entry name" value="Arylamine_NAT_domain_sf"/>
</dbReference>
<name>A0A139AYB7_GONPJ</name>
<dbReference type="InterPro" id="IPR038765">
    <property type="entry name" value="Papain-like_cys_pep_sf"/>
</dbReference>
<dbReference type="GO" id="GO:0016407">
    <property type="term" value="F:acetyltransferase activity"/>
    <property type="evidence" value="ECO:0007669"/>
    <property type="project" value="InterPro"/>
</dbReference>
<comment type="similarity">
    <text evidence="1">Belongs to the arylamine N-acetyltransferase family.</text>
</comment>
<dbReference type="AlphaFoldDB" id="A0A139AYB7"/>
<evidence type="ECO:0000313" key="3">
    <source>
        <dbReference type="Proteomes" id="UP000070544"/>
    </source>
</evidence>
<reference evidence="2 3" key="1">
    <citation type="journal article" date="2015" name="Genome Biol. Evol.">
        <title>Phylogenomic analyses indicate that early fungi evolved digesting cell walls of algal ancestors of land plants.</title>
        <authorList>
            <person name="Chang Y."/>
            <person name="Wang S."/>
            <person name="Sekimoto S."/>
            <person name="Aerts A.L."/>
            <person name="Choi C."/>
            <person name="Clum A."/>
            <person name="LaButti K.M."/>
            <person name="Lindquist E.A."/>
            <person name="Yee Ngan C."/>
            <person name="Ohm R.A."/>
            <person name="Salamov A.A."/>
            <person name="Grigoriev I.V."/>
            <person name="Spatafora J.W."/>
            <person name="Berbee M.L."/>
        </authorList>
    </citation>
    <scope>NUCLEOTIDE SEQUENCE [LARGE SCALE GENOMIC DNA]</scope>
    <source>
        <strain evidence="2 3">JEL478</strain>
    </source>
</reference>
<dbReference type="SUPFAM" id="SSF54001">
    <property type="entry name" value="Cysteine proteinases"/>
    <property type="match status" value="1"/>
</dbReference>
<dbReference type="Proteomes" id="UP000070544">
    <property type="component" value="Unassembled WGS sequence"/>
</dbReference>
<dbReference type="EMBL" id="KQ965732">
    <property type="protein sequence ID" value="KXS21741.1"/>
    <property type="molecule type" value="Genomic_DNA"/>
</dbReference>
<dbReference type="STRING" id="1344416.A0A139AYB7"/>
<protein>
    <submittedName>
        <fullName evidence="2">Cysteine proteinase</fullName>
    </submittedName>
</protein>
<keyword evidence="3" id="KW-1185">Reference proteome</keyword>
<dbReference type="InterPro" id="IPR001447">
    <property type="entry name" value="Arylamine_N-AcTrfase"/>
</dbReference>
<accession>A0A139AYB7</accession>